<dbReference type="GO" id="GO:0005730">
    <property type="term" value="C:nucleolus"/>
    <property type="evidence" value="ECO:0007669"/>
    <property type="project" value="TreeGrafter"/>
</dbReference>
<dbReference type="Pfam" id="PF04935">
    <property type="entry name" value="SURF6"/>
    <property type="match status" value="1"/>
</dbReference>
<dbReference type="EMBL" id="JAGRRH010000023">
    <property type="protein sequence ID" value="KAG7344229.1"/>
    <property type="molecule type" value="Genomic_DNA"/>
</dbReference>
<dbReference type="GO" id="GO:0003677">
    <property type="term" value="F:DNA binding"/>
    <property type="evidence" value="ECO:0007669"/>
    <property type="project" value="TreeGrafter"/>
</dbReference>
<evidence type="ECO:0000256" key="3">
    <source>
        <dbReference type="ARBA" id="ARBA00023242"/>
    </source>
</evidence>
<feature type="compositionally biased region" description="Basic residues" evidence="5">
    <location>
        <begin position="312"/>
        <end position="331"/>
    </location>
</feature>
<dbReference type="PANTHER" id="PTHR14369">
    <property type="entry name" value="SURFEIT LOCUS PROTEIN 6"/>
    <property type="match status" value="1"/>
</dbReference>
<feature type="domain" description="Ribosomal RNA-processing protein 14/surfeit locus protein 6 C-terminal" evidence="6">
    <location>
        <begin position="173"/>
        <end position="356"/>
    </location>
</feature>
<keyword evidence="4" id="KW-0175">Coiled coil</keyword>
<feature type="compositionally biased region" description="Basic and acidic residues" evidence="5">
    <location>
        <begin position="121"/>
        <end position="136"/>
    </location>
</feature>
<dbReference type="Pfam" id="PF15459">
    <property type="entry name" value="RRP14"/>
    <property type="match status" value="1"/>
</dbReference>
<reference evidence="8" key="2">
    <citation type="submission" date="2021-04" db="EMBL/GenBank/DDBJ databases">
        <authorList>
            <person name="Podell S."/>
        </authorList>
    </citation>
    <scope>NUCLEOTIDE SEQUENCE</scope>
    <source>
        <strain evidence="8">Hildebrandi</strain>
    </source>
</reference>
<dbReference type="OrthoDB" id="47608at2759"/>
<accession>A0A9K3KJN2</accession>
<dbReference type="AlphaFoldDB" id="A0A9K3KJN2"/>
<sequence>MAVLTTQQLLAELQADNAFFDQLVDMIPSKLYIAGNSGDDYNPKYFKGQSKESKEARRAENKQAKRAKLDPSLSETTTQLKQRLETQERQQESDRKKKGSFTVHVPRVPVVTIASVTPPKEQQDKNDVNSKNKNPDKNSNNKSRIEALREKLHAKLEEKRAQRPQSDPSSVSKRAARRAEKKRRQEEAAQRKKKATSNAESDKGKRMNVTTALSQTRDDPLADLAQVDYGLLSGLNASSTSNYTEANKALRNLTKTKNLEKLLADAEAKKQRLEELKQSKDAQDKERAANIEWGDALKEASGTRVKDDPAKLKKALKRKAVKKQKSAKAWKTRLEQTQQKMDERQKIRNHNLQKRKLGGSAGANLSKKRIATEETAAGGDTKTGTNNSRRLSRPGFEGRKQDFLNKKRTNSPNIGNNKKKHQ</sequence>
<evidence type="ECO:0000313" key="9">
    <source>
        <dbReference type="Proteomes" id="UP000693970"/>
    </source>
</evidence>
<evidence type="ECO:0000259" key="6">
    <source>
        <dbReference type="Pfam" id="PF04935"/>
    </source>
</evidence>
<feature type="compositionally biased region" description="Basic residues" evidence="5">
    <location>
        <begin position="347"/>
        <end position="357"/>
    </location>
</feature>
<organism evidence="8 9">
    <name type="scientific">Nitzschia inconspicua</name>
    <dbReference type="NCBI Taxonomy" id="303405"/>
    <lineage>
        <taxon>Eukaryota</taxon>
        <taxon>Sar</taxon>
        <taxon>Stramenopiles</taxon>
        <taxon>Ochrophyta</taxon>
        <taxon>Bacillariophyta</taxon>
        <taxon>Bacillariophyceae</taxon>
        <taxon>Bacillariophycidae</taxon>
        <taxon>Bacillariales</taxon>
        <taxon>Bacillariaceae</taxon>
        <taxon>Nitzschia</taxon>
    </lineage>
</organism>
<evidence type="ECO:0000259" key="7">
    <source>
        <dbReference type="Pfam" id="PF15459"/>
    </source>
</evidence>
<feature type="coiled-coil region" evidence="4">
    <location>
        <begin position="256"/>
        <end position="286"/>
    </location>
</feature>
<dbReference type="GO" id="GO:0003723">
    <property type="term" value="F:RNA binding"/>
    <property type="evidence" value="ECO:0007669"/>
    <property type="project" value="TreeGrafter"/>
</dbReference>
<feature type="compositionally biased region" description="Polar residues" evidence="5">
    <location>
        <begin position="163"/>
        <end position="172"/>
    </location>
</feature>
<keyword evidence="9" id="KW-1185">Reference proteome</keyword>
<dbReference type="Proteomes" id="UP000693970">
    <property type="component" value="Unassembled WGS sequence"/>
</dbReference>
<dbReference type="InterPro" id="IPR029190">
    <property type="entry name" value="Rrp14/SURF6_C"/>
</dbReference>
<dbReference type="PANTHER" id="PTHR14369:SF0">
    <property type="entry name" value="SURFEIT LOCUS PROTEIN 6"/>
    <property type="match status" value="1"/>
</dbReference>
<feature type="region of interest" description="Disordered" evidence="5">
    <location>
        <begin position="299"/>
        <end position="422"/>
    </location>
</feature>
<feature type="compositionally biased region" description="Basic and acidic residues" evidence="5">
    <location>
        <begin position="49"/>
        <end position="69"/>
    </location>
</feature>
<evidence type="ECO:0000256" key="2">
    <source>
        <dbReference type="ARBA" id="ARBA00005904"/>
    </source>
</evidence>
<comment type="subcellular location">
    <subcellularLocation>
        <location evidence="1">Nucleus</location>
    </subcellularLocation>
</comment>
<dbReference type="GO" id="GO:0042274">
    <property type="term" value="P:ribosomal small subunit biogenesis"/>
    <property type="evidence" value="ECO:0007669"/>
    <property type="project" value="TreeGrafter"/>
</dbReference>
<dbReference type="InterPro" id="IPR029188">
    <property type="entry name" value="Rrp14_N"/>
</dbReference>
<feature type="compositionally biased region" description="Basic and acidic residues" evidence="5">
    <location>
        <begin position="82"/>
        <end position="95"/>
    </location>
</feature>
<comment type="similarity">
    <text evidence="2">Belongs to the SURF6 family.</text>
</comment>
<dbReference type="InterPro" id="IPR007019">
    <property type="entry name" value="SURF6"/>
</dbReference>
<protein>
    <submittedName>
        <fullName evidence="8">RNA polymerase II transcription mediator complex protein</fullName>
    </submittedName>
</protein>
<evidence type="ECO:0000256" key="4">
    <source>
        <dbReference type="SAM" id="Coils"/>
    </source>
</evidence>
<evidence type="ECO:0000313" key="8">
    <source>
        <dbReference type="EMBL" id="KAG7344229.1"/>
    </source>
</evidence>
<feature type="region of interest" description="Disordered" evidence="5">
    <location>
        <begin position="38"/>
        <end position="144"/>
    </location>
</feature>
<name>A0A9K3KJN2_9STRA</name>
<evidence type="ECO:0000256" key="1">
    <source>
        <dbReference type="ARBA" id="ARBA00004123"/>
    </source>
</evidence>
<feature type="domain" description="Ribosomal RNA-processing protein 14 N-terminal" evidence="7">
    <location>
        <begin position="13"/>
        <end position="71"/>
    </location>
</feature>
<proteinExistence type="inferred from homology"/>
<reference evidence="8" key="1">
    <citation type="journal article" date="2021" name="Sci. Rep.">
        <title>Diploid genomic architecture of Nitzschia inconspicua, an elite biomass production diatom.</title>
        <authorList>
            <person name="Oliver A."/>
            <person name="Podell S."/>
            <person name="Pinowska A."/>
            <person name="Traller J.C."/>
            <person name="Smith S.R."/>
            <person name="McClure R."/>
            <person name="Beliaev A."/>
            <person name="Bohutskyi P."/>
            <person name="Hill E.A."/>
            <person name="Rabines A."/>
            <person name="Zheng H."/>
            <person name="Allen L.Z."/>
            <person name="Kuo A."/>
            <person name="Grigoriev I.V."/>
            <person name="Allen A.E."/>
            <person name="Hazlebeck D."/>
            <person name="Allen E.E."/>
        </authorList>
    </citation>
    <scope>NUCLEOTIDE SEQUENCE</scope>
    <source>
        <strain evidence="8">Hildebrandi</strain>
    </source>
</reference>
<evidence type="ECO:0000256" key="5">
    <source>
        <dbReference type="SAM" id="MobiDB-lite"/>
    </source>
</evidence>
<feature type="region of interest" description="Disordered" evidence="5">
    <location>
        <begin position="156"/>
        <end position="209"/>
    </location>
</feature>
<dbReference type="GO" id="GO:0042273">
    <property type="term" value="P:ribosomal large subunit biogenesis"/>
    <property type="evidence" value="ECO:0007669"/>
    <property type="project" value="TreeGrafter"/>
</dbReference>
<keyword evidence="3" id="KW-0539">Nucleus</keyword>
<gene>
    <name evidence="8" type="ORF">IV203_022237</name>
</gene>
<comment type="caution">
    <text evidence="8">The sequence shown here is derived from an EMBL/GenBank/DDBJ whole genome shotgun (WGS) entry which is preliminary data.</text>
</comment>
<feature type="compositionally biased region" description="Basic and acidic residues" evidence="5">
    <location>
        <begin position="396"/>
        <end position="405"/>
    </location>
</feature>